<dbReference type="AlphaFoldDB" id="A0AA94JEP5"/>
<dbReference type="Pfam" id="PF21882">
    <property type="entry name" value="Gp53-like_C"/>
    <property type="match status" value="1"/>
</dbReference>
<name>A0AA94JEP5_9PSED</name>
<protein>
    <recommendedName>
        <fullName evidence="1">Putative tail fiber protein gp53-like C-terminal domain-containing protein</fullName>
    </recommendedName>
</protein>
<proteinExistence type="predicted"/>
<comment type="caution">
    <text evidence="2">The sequence shown here is derived from an EMBL/GenBank/DDBJ whole genome shotgun (WGS) entry which is preliminary data.</text>
</comment>
<evidence type="ECO:0000313" key="2">
    <source>
        <dbReference type="EMBL" id="RVD74506.1"/>
    </source>
</evidence>
<evidence type="ECO:0000259" key="1">
    <source>
        <dbReference type="Pfam" id="PF21882"/>
    </source>
</evidence>
<dbReference type="RefSeq" id="WP_127652524.1">
    <property type="nucleotide sequence ID" value="NZ_MKWS01000033.1"/>
</dbReference>
<evidence type="ECO:0000313" key="3">
    <source>
        <dbReference type="Proteomes" id="UP000288002"/>
    </source>
</evidence>
<sequence>MDYPKSVPSVGLVNGQFVDEDPVAGKPGSLIPATWGNGVTQEILNVVQAAGMTPNEASNNQLLAALRSPTLFTTAPQFDSGRSAATSEFVQRALGSYTSARGISAATQLTLADVGGSIGLGGTVAYTVTLPDATSAPNGATISLHCRNAGSVTVASKTGAQISPQGAYVGAIVMNAGESANFVRESGVWVVYGTAALKYSASYGAQFNPATQFGYQKFPSGLIVQWLIGATDANSTMSLSLPIRFPVALLGGIANEAYPGAWVASTGTIWGFDTSASSTTVAVARVRVADGTTVRIGSGVSGRILVWGY</sequence>
<feature type="domain" description="Putative tail fiber protein gp53-like C-terminal" evidence="1">
    <location>
        <begin position="217"/>
        <end position="281"/>
    </location>
</feature>
<dbReference type="InterPro" id="IPR054075">
    <property type="entry name" value="Gp53-like_C"/>
</dbReference>
<dbReference type="EMBL" id="MKWS01000033">
    <property type="protein sequence ID" value="RVD74506.1"/>
    <property type="molecule type" value="Genomic_DNA"/>
</dbReference>
<dbReference type="Gene3D" id="2.60.40.3940">
    <property type="match status" value="1"/>
</dbReference>
<organism evidence="2 3">
    <name type="scientific">Pseudomonas koreensis</name>
    <dbReference type="NCBI Taxonomy" id="198620"/>
    <lineage>
        <taxon>Bacteria</taxon>
        <taxon>Pseudomonadati</taxon>
        <taxon>Pseudomonadota</taxon>
        <taxon>Gammaproteobacteria</taxon>
        <taxon>Pseudomonadales</taxon>
        <taxon>Pseudomonadaceae</taxon>
        <taxon>Pseudomonas</taxon>
    </lineage>
</organism>
<dbReference type="Proteomes" id="UP000288002">
    <property type="component" value="Unassembled WGS sequence"/>
</dbReference>
<accession>A0AA94JEP5</accession>
<reference evidence="2 3" key="1">
    <citation type="submission" date="2016-10" db="EMBL/GenBank/DDBJ databases">
        <title>Search of new enzymes for the oxidation of sulfur compounds.</title>
        <authorList>
            <person name="Novo A."/>
            <person name="Moreira I.S."/>
            <person name="Castro P.M."/>
        </authorList>
    </citation>
    <scope>NUCLEOTIDE SEQUENCE [LARGE SCALE GENOMIC DNA]</scope>
    <source>
        <strain evidence="2 3">A9</strain>
    </source>
</reference>
<gene>
    <name evidence="2" type="ORF">A9HBioS_5612</name>
</gene>